<comment type="caution">
    <text evidence="7">The sequence shown here is derived from an EMBL/GenBank/DDBJ whole genome shotgun (WGS) entry which is preliminary data.</text>
</comment>
<reference evidence="7 8" key="1">
    <citation type="submission" date="2024-08" db="EMBL/GenBank/DDBJ databases">
        <authorList>
            <person name="Cucini C."/>
            <person name="Frati F."/>
        </authorList>
    </citation>
    <scope>NUCLEOTIDE SEQUENCE [LARGE SCALE GENOMIC DNA]</scope>
</reference>
<evidence type="ECO:0000259" key="6">
    <source>
        <dbReference type="PROSITE" id="PS50089"/>
    </source>
</evidence>
<name>A0ABP1QFW7_9HEXA</name>
<keyword evidence="2 4" id="KW-0863">Zinc-finger</keyword>
<gene>
    <name evidence="7" type="ORF">ODALV1_LOCUS10659</name>
</gene>
<feature type="transmembrane region" description="Helical" evidence="5">
    <location>
        <begin position="391"/>
        <end position="414"/>
    </location>
</feature>
<feature type="transmembrane region" description="Helical" evidence="5">
    <location>
        <begin position="142"/>
        <end position="160"/>
    </location>
</feature>
<dbReference type="InterPro" id="IPR013083">
    <property type="entry name" value="Znf_RING/FYVE/PHD"/>
</dbReference>
<keyword evidence="5" id="KW-0472">Membrane</keyword>
<dbReference type="SUPFAM" id="SSF57850">
    <property type="entry name" value="RING/U-box"/>
    <property type="match status" value="1"/>
</dbReference>
<sequence>MDSELLSLDRLPLPSLKLYTCLSVLAASCSIYCIWIQSNFALQGLSHESNGDMGVVLDNVVNKLSVQICNHNSDLVNGKSDSRAEPHRLEVLAHFFVRDWWSSSGSVDTSQKNVTDADCMYEEYHQFTWQLLQWASQQPHCVWPLVNLALCAIILISHTLQHLVFGNLRTSEEENVKEQFWNLIFYKIVFVFGVVNVQEVEDAIGWCFFVAVIGFLQLARQLCKERHNYLIMMNDMTKLGEARRHRILGLLVFIFVTSISLFLAVFTWFMKSEPREPQHDFLDLRYIPSMSLFTPNDDQDAMAIMRYDFNIGLHSAIFMLSEIALLVLQTLHALTVCIFDQLYFRHRISKWNPVNIFTPCALEEYDEEDLYMCINHNINYRFEMVTLLFDLVHHCHLLLCCNLFLSMTSLIVSLQMRLRVRQIHAVLKRRQSFTWLNEHIDQYPNVELEESEHGDNCAICWDSLASQKSKILPCNHMFHTTCLRKWLLVSMHCPTCRLSLLSEEEVELRREREPRRNLYNRRPPAGIWGILETGQILLDLFGGWDPLPDEYPEGQTLATNVPVFSDFNVPDCPVQTQQDVVLEQPNQDGPTVKKDSDEIPCVQSNIKEKGVTI</sequence>
<keyword evidence="5" id="KW-0812">Transmembrane</keyword>
<protein>
    <recommendedName>
        <fullName evidence="6">RING-type domain-containing protein</fullName>
    </recommendedName>
</protein>
<evidence type="ECO:0000256" key="5">
    <source>
        <dbReference type="SAM" id="Phobius"/>
    </source>
</evidence>
<accession>A0ABP1QFW7</accession>
<keyword evidence="1" id="KW-0479">Metal-binding</keyword>
<dbReference type="Gene3D" id="3.30.40.10">
    <property type="entry name" value="Zinc/RING finger domain, C3HC4 (zinc finger)"/>
    <property type="match status" value="1"/>
</dbReference>
<evidence type="ECO:0000256" key="1">
    <source>
        <dbReference type="ARBA" id="ARBA00022723"/>
    </source>
</evidence>
<keyword evidence="3" id="KW-0862">Zinc</keyword>
<keyword evidence="8" id="KW-1185">Reference proteome</keyword>
<dbReference type="PANTHER" id="PTHR15067:SF5">
    <property type="entry name" value="E3 UBIQUITIN-PROTEIN LIGASE AMFR"/>
    <property type="match status" value="1"/>
</dbReference>
<feature type="transmembrane region" description="Helical" evidence="5">
    <location>
        <begin position="247"/>
        <end position="270"/>
    </location>
</feature>
<feature type="transmembrane region" description="Helical" evidence="5">
    <location>
        <begin position="203"/>
        <end position="223"/>
    </location>
</feature>
<dbReference type="EMBL" id="CAXLJM020000033">
    <property type="protein sequence ID" value="CAL8100875.1"/>
    <property type="molecule type" value="Genomic_DNA"/>
</dbReference>
<organism evidence="7 8">
    <name type="scientific">Orchesella dallaii</name>
    <dbReference type="NCBI Taxonomy" id="48710"/>
    <lineage>
        <taxon>Eukaryota</taxon>
        <taxon>Metazoa</taxon>
        <taxon>Ecdysozoa</taxon>
        <taxon>Arthropoda</taxon>
        <taxon>Hexapoda</taxon>
        <taxon>Collembola</taxon>
        <taxon>Entomobryomorpha</taxon>
        <taxon>Entomobryoidea</taxon>
        <taxon>Orchesellidae</taxon>
        <taxon>Orchesellinae</taxon>
        <taxon>Orchesella</taxon>
    </lineage>
</organism>
<feature type="transmembrane region" description="Helical" evidence="5">
    <location>
        <begin position="16"/>
        <end position="37"/>
    </location>
</feature>
<feature type="domain" description="RING-type" evidence="6">
    <location>
        <begin position="457"/>
        <end position="497"/>
    </location>
</feature>
<evidence type="ECO:0000313" key="8">
    <source>
        <dbReference type="Proteomes" id="UP001642540"/>
    </source>
</evidence>
<keyword evidence="5" id="KW-1133">Transmembrane helix</keyword>
<dbReference type="PANTHER" id="PTHR15067">
    <property type="entry name" value="E3 UBIQUITIN-PROTEIN LIGASE RNF8"/>
    <property type="match status" value="1"/>
</dbReference>
<dbReference type="Pfam" id="PF13639">
    <property type="entry name" value="zf-RING_2"/>
    <property type="match status" value="1"/>
</dbReference>
<dbReference type="InterPro" id="IPR001841">
    <property type="entry name" value="Znf_RING"/>
</dbReference>
<evidence type="ECO:0000256" key="2">
    <source>
        <dbReference type="ARBA" id="ARBA00022771"/>
    </source>
</evidence>
<dbReference type="Proteomes" id="UP001642540">
    <property type="component" value="Unassembled WGS sequence"/>
</dbReference>
<dbReference type="SMART" id="SM00184">
    <property type="entry name" value="RING"/>
    <property type="match status" value="1"/>
</dbReference>
<feature type="transmembrane region" description="Helical" evidence="5">
    <location>
        <begin position="316"/>
        <end position="339"/>
    </location>
</feature>
<evidence type="ECO:0000256" key="4">
    <source>
        <dbReference type="PROSITE-ProRule" id="PRU00175"/>
    </source>
</evidence>
<proteinExistence type="predicted"/>
<feature type="transmembrane region" description="Helical" evidence="5">
    <location>
        <begin position="180"/>
        <end position="197"/>
    </location>
</feature>
<evidence type="ECO:0000256" key="3">
    <source>
        <dbReference type="ARBA" id="ARBA00022833"/>
    </source>
</evidence>
<dbReference type="PROSITE" id="PS50089">
    <property type="entry name" value="ZF_RING_2"/>
    <property type="match status" value="1"/>
</dbReference>
<evidence type="ECO:0000313" key="7">
    <source>
        <dbReference type="EMBL" id="CAL8100875.1"/>
    </source>
</evidence>